<keyword evidence="2" id="KW-1185">Reference proteome</keyword>
<accession>A0A8J3EIB0</accession>
<dbReference type="AlphaFoldDB" id="A0A8J3EIB0"/>
<name>A0A8J3EIB0_9RHOB</name>
<protein>
    <submittedName>
        <fullName evidence="1">Uncharacterized protein</fullName>
    </submittedName>
</protein>
<gene>
    <name evidence="1" type="ORF">GCM10011415_40090</name>
</gene>
<organism evidence="1 2">
    <name type="scientific">Salipiger pallidus</name>
    <dbReference type="NCBI Taxonomy" id="1775170"/>
    <lineage>
        <taxon>Bacteria</taxon>
        <taxon>Pseudomonadati</taxon>
        <taxon>Pseudomonadota</taxon>
        <taxon>Alphaproteobacteria</taxon>
        <taxon>Rhodobacterales</taxon>
        <taxon>Roseobacteraceae</taxon>
        <taxon>Salipiger</taxon>
    </lineage>
</organism>
<dbReference type="Proteomes" id="UP000617145">
    <property type="component" value="Unassembled WGS sequence"/>
</dbReference>
<reference evidence="1" key="1">
    <citation type="journal article" date="2014" name="Int. J. Syst. Evol. Microbiol.">
        <title>Complete genome sequence of Corynebacterium casei LMG S-19264T (=DSM 44701T), isolated from a smear-ripened cheese.</title>
        <authorList>
            <consortium name="US DOE Joint Genome Institute (JGI-PGF)"/>
            <person name="Walter F."/>
            <person name="Albersmeier A."/>
            <person name="Kalinowski J."/>
            <person name="Ruckert C."/>
        </authorList>
    </citation>
    <scope>NUCLEOTIDE SEQUENCE</scope>
    <source>
        <strain evidence="1">CGMCC 1.15762</strain>
    </source>
</reference>
<comment type="caution">
    <text evidence="1">The sequence shown here is derived from an EMBL/GenBank/DDBJ whole genome shotgun (WGS) entry which is preliminary data.</text>
</comment>
<proteinExistence type="predicted"/>
<sequence length="101" mass="10640">MRALVIVVVTPERGQLGGVAQVGDPVLAEALATQAATEARDEAILHGLYRRDLVPLDLAVFLPPKNGMRHQLGPLLADLHSGIAARSGNRIKRTGTTLAGD</sequence>
<evidence type="ECO:0000313" key="2">
    <source>
        <dbReference type="Proteomes" id="UP000617145"/>
    </source>
</evidence>
<dbReference type="EMBL" id="BMJV01000011">
    <property type="protein sequence ID" value="GGG85747.1"/>
    <property type="molecule type" value="Genomic_DNA"/>
</dbReference>
<evidence type="ECO:0000313" key="1">
    <source>
        <dbReference type="EMBL" id="GGG85747.1"/>
    </source>
</evidence>
<reference evidence="1" key="2">
    <citation type="submission" date="2020-09" db="EMBL/GenBank/DDBJ databases">
        <authorList>
            <person name="Sun Q."/>
            <person name="Zhou Y."/>
        </authorList>
    </citation>
    <scope>NUCLEOTIDE SEQUENCE</scope>
    <source>
        <strain evidence="1">CGMCC 1.15762</strain>
    </source>
</reference>